<reference evidence="9" key="1">
    <citation type="submission" date="2025-08" db="UniProtKB">
        <authorList>
            <consortium name="Ensembl"/>
        </authorList>
    </citation>
    <scope>IDENTIFICATION</scope>
</reference>
<feature type="chain" id="PRO_5018546664" evidence="7">
    <location>
        <begin position="19"/>
        <end position="253"/>
    </location>
</feature>
<dbReference type="Pfam" id="PF07654">
    <property type="entry name" value="C1-set"/>
    <property type="match status" value="1"/>
</dbReference>
<evidence type="ECO:0000256" key="2">
    <source>
        <dbReference type="ARBA" id="ARBA00022692"/>
    </source>
</evidence>
<dbReference type="GeneTree" id="ENSGT00950000183127"/>
<dbReference type="SMART" id="SM00407">
    <property type="entry name" value="IGc1"/>
    <property type="match status" value="1"/>
</dbReference>
<dbReference type="InterPro" id="IPR050160">
    <property type="entry name" value="MHC/Immunoglobulin"/>
</dbReference>
<dbReference type="KEGG" id="cvg:107082239"/>
<dbReference type="PROSITE" id="PS50835">
    <property type="entry name" value="IG_LIKE"/>
    <property type="match status" value="1"/>
</dbReference>
<dbReference type="SUPFAM" id="SSF48726">
    <property type="entry name" value="Immunoglobulin"/>
    <property type="match status" value="1"/>
</dbReference>
<evidence type="ECO:0000313" key="10">
    <source>
        <dbReference type="Proteomes" id="UP000265020"/>
    </source>
</evidence>
<keyword evidence="7" id="KW-0732">Signal</keyword>
<dbReference type="GO" id="GO:0006955">
    <property type="term" value="P:immune response"/>
    <property type="evidence" value="ECO:0007669"/>
    <property type="project" value="InterPro"/>
</dbReference>
<dbReference type="InterPro" id="IPR036179">
    <property type="entry name" value="Ig-like_dom_sf"/>
</dbReference>
<reference evidence="9" key="2">
    <citation type="submission" date="2025-09" db="UniProtKB">
        <authorList>
            <consortium name="Ensembl"/>
        </authorList>
    </citation>
    <scope>IDENTIFICATION</scope>
</reference>
<dbReference type="InterPro" id="IPR000353">
    <property type="entry name" value="MHC_II_b_N"/>
</dbReference>
<dbReference type="InterPro" id="IPR013783">
    <property type="entry name" value="Ig-like_fold"/>
</dbReference>
<feature type="transmembrane region" description="Helical" evidence="6">
    <location>
        <begin position="210"/>
        <end position="231"/>
    </location>
</feature>
<dbReference type="InterPro" id="IPR014745">
    <property type="entry name" value="MHC_II_a/b_N"/>
</dbReference>
<keyword evidence="2 6" id="KW-0812">Transmembrane</keyword>
<protein>
    <submittedName>
        <fullName evidence="9">H-2 class II histocompatibility antigen, E-S beta chain-like</fullName>
    </submittedName>
</protein>
<dbReference type="OrthoDB" id="9940220at2759"/>
<dbReference type="Proteomes" id="UP000265020">
    <property type="component" value="Unassembled WGS sequence"/>
</dbReference>
<dbReference type="AlphaFoldDB" id="A0A3Q2FP78"/>
<dbReference type="Gene3D" id="2.60.40.10">
    <property type="entry name" value="Immunoglobulins"/>
    <property type="match status" value="1"/>
</dbReference>
<keyword evidence="5" id="KW-0325">Glycoprotein</keyword>
<dbReference type="PANTHER" id="PTHR19944:SF99">
    <property type="entry name" value="HLA CLASS II HISTOCOMPATIBILITY ANTIGEN, DRB1 BETA CHAIN"/>
    <property type="match status" value="1"/>
</dbReference>
<dbReference type="Gene3D" id="3.10.320.10">
    <property type="entry name" value="Class II Histocompatibility Antigen, M Beta Chain, Chain B, domain 1"/>
    <property type="match status" value="1"/>
</dbReference>
<evidence type="ECO:0000256" key="4">
    <source>
        <dbReference type="ARBA" id="ARBA00023157"/>
    </source>
</evidence>
<dbReference type="SUPFAM" id="SSF54452">
    <property type="entry name" value="MHC antigen-recognition domain"/>
    <property type="match status" value="1"/>
</dbReference>
<name>A0A3Q2FP78_CYPVA</name>
<dbReference type="PANTHER" id="PTHR19944">
    <property type="entry name" value="MHC CLASS II-RELATED"/>
    <property type="match status" value="1"/>
</dbReference>
<evidence type="ECO:0000256" key="7">
    <source>
        <dbReference type="SAM" id="SignalP"/>
    </source>
</evidence>
<evidence type="ECO:0000256" key="5">
    <source>
        <dbReference type="ARBA" id="ARBA00023180"/>
    </source>
</evidence>
<dbReference type="Pfam" id="PF00969">
    <property type="entry name" value="MHC_II_beta"/>
    <property type="match status" value="1"/>
</dbReference>
<dbReference type="GO" id="GO:0019882">
    <property type="term" value="P:antigen processing and presentation"/>
    <property type="evidence" value="ECO:0007669"/>
    <property type="project" value="InterPro"/>
</dbReference>
<evidence type="ECO:0000313" key="9">
    <source>
        <dbReference type="Ensembl" id="ENSCVAP00000007270.1"/>
    </source>
</evidence>
<dbReference type="SMART" id="SM00921">
    <property type="entry name" value="MHC_II_beta"/>
    <property type="match status" value="1"/>
</dbReference>
<dbReference type="STRING" id="28743.ENSCVAP00000007270"/>
<evidence type="ECO:0000259" key="8">
    <source>
        <dbReference type="PROSITE" id="PS50835"/>
    </source>
</evidence>
<keyword evidence="3 6" id="KW-1133">Transmembrane helix</keyword>
<evidence type="ECO:0000256" key="3">
    <source>
        <dbReference type="ARBA" id="ARBA00022989"/>
    </source>
</evidence>
<accession>A0A3Q2FP78</accession>
<sequence>MHLKNVFIFLQLWFSAEGAYYGYYLGHCQFNFHDSQGVVFLEQLFFNKCLLVQYNSTLGKVVGYTKEGIIFADILNKNPRFQKHQIWKTNRCNDIAHLLYGNLSTVEPYVTLSSVKAEYSQHQLMLICSIYNFYPKKIKVTWLRDGKEITSDVTSTDELPNGNWLYQYHSNLEFTPKPGEKISCMVEHASLREPKIYNWEPEHHSDKKELVIGTAGLLIGLLFSVAGFLYYRRTVIVRERVSTTEDIYPENNL</sequence>
<dbReference type="RefSeq" id="XP_015226298.1">
    <property type="nucleotide sequence ID" value="XM_015370812.1"/>
</dbReference>
<keyword evidence="4" id="KW-1015">Disulfide bond</keyword>
<evidence type="ECO:0000256" key="6">
    <source>
        <dbReference type="SAM" id="Phobius"/>
    </source>
</evidence>
<organism evidence="9 10">
    <name type="scientific">Cyprinodon variegatus</name>
    <name type="common">Sheepshead minnow</name>
    <dbReference type="NCBI Taxonomy" id="28743"/>
    <lineage>
        <taxon>Eukaryota</taxon>
        <taxon>Metazoa</taxon>
        <taxon>Chordata</taxon>
        <taxon>Craniata</taxon>
        <taxon>Vertebrata</taxon>
        <taxon>Euteleostomi</taxon>
        <taxon>Actinopterygii</taxon>
        <taxon>Neopterygii</taxon>
        <taxon>Teleostei</taxon>
        <taxon>Neoteleostei</taxon>
        <taxon>Acanthomorphata</taxon>
        <taxon>Ovalentaria</taxon>
        <taxon>Atherinomorphae</taxon>
        <taxon>Cyprinodontiformes</taxon>
        <taxon>Cyprinodontidae</taxon>
        <taxon>Cyprinodon</taxon>
    </lineage>
</organism>
<feature type="domain" description="Ig-like" evidence="8">
    <location>
        <begin position="108"/>
        <end position="197"/>
    </location>
</feature>
<dbReference type="GO" id="GO:0042613">
    <property type="term" value="C:MHC class II protein complex"/>
    <property type="evidence" value="ECO:0007669"/>
    <property type="project" value="InterPro"/>
</dbReference>
<dbReference type="Ensembl" id="ENSCVAT00000003590.1">
    <property type="protein sequence ID" value="ENSCVAP00000007270.1"/>
    <property type="gene ID" value="ENSCVAG00000008905.1"/>
</dbReference>
<dbReference type="GeneID" id="107082239"/>
<proteinExistence type="predicted"/>
<keyword evidence="10" id="KW-1185">Reference proteome</keyword>
<feature type="signal peptide" evidence="7">
    <location>
        <begin position="1"/>
        <end position="18"/>
    </location>
</feature>
<keyword evidence="6" id="KW-0472">Membrane</keyword>
<dbReference type="InterPro" id="IPR011162">
    <property type="entry name" value="MHC_I/II-like_Ag-recog"/>
</dbReference>
<dbReference type="InterPro" id="IPR003597">
    <property type="entry name" value="Ig_C1-set"/>
</dbReference>
<evidence type="ECO:0000256" key="1">
    <source>
        <dbReference type="ARBA" id="ARBA00004479"/>
    </source>
</evidence>
<dbReference type="InterPro" id="IPR007110">
    <property type="entry name" value="Ig-like_dom"/>
</dbReference>
<comment type="subcellular location">
    <subcellularLocation>
        <location evidence="1">Membrane</location>
        <topology evidence="1">Single-pass type I membrane protein</topology>
    </subcellularLocation>
</comment>